<evidence type="ECO:0000313" key="2">
    <source>
        <dbReference type="EMBL" id="CAA0811093.1"/>
    </source>
</evidence>
<evidence type="ECO:0000256" key="1">
    <source>
        <dbReference type="SAM" id="MobiDB-lite"/>
    </source>
</evidence>
<organism evidence="2 3">
    <name type="scientific">Striga hermonthica</name>
    <name type="common">Purple witchweed</name>
    <name type="synonym">Buchnera hermonthica</name>
    <dbReference type="NCBI Taxonomy" id="68872"/>
    <lineage>
        <taxon>Eukaryota</taxon>
        <taxon>Viridiplantae</taxon>
        <taxon>Streptophyta</taxon>
        <taxon>Embryophyta</taxon>
        <taxon>Tracheophyta</taxon>
        <taxon>Spermatophyta</taxon>
        <taxon>Magnoliopsida</taxon>
        <taxon>eudicotyledons</taxon>
        <taxon>Gunneridae</taxon>
        <taxon>Pentapetalae</taxon>
        <taxon>asterids</taxon>
        <taxon>lamiids</taxon>
        <taxon>Lamiales</taxon>
        <taxon>Orobanchaceae</taxon>
        <taxon>Buchnereae</taxon>
        <taxon>Striga</taxon>
    </lineage>
</organism>
<feature type="non-terminal residue" evidence="2">
    <location>
        <position position="1"/>
    </location>
</feature>
<dbReference type="AlphaFoldDB" id="A0A9N7MHE8"/>
<sequence>PELDFHGESSILTNANIVLLRKDVRVPPSIRLFAPYPGERITCPPSGCVGVFAKSLRSGLRFPLPRIITEYLRDWGLALCQIAPNTWKRVIGLLVLFAEKGWDLSSANEMMSMFTFRKGADRQVMDPLFCFFISRKPQPRVKLGNAEEYRKKNPNFDLKNKIGKNRDLRSTEMAGRKNLLKAWNKNPHSSRAATVGPSNVKNEPTSEQEPIREPVLESPAGVGEQPVIPPMSAIVAVNEPVIETEASGVGPEEVEEEL</sequence>
<dbReference type="OrthoDB" id="1436780at2759"/>
<protein>
    <submittedName>
        <fullName evidence="2">Uncharacterized protein</fullName>
    </submittedName>
</protein>
<accession>A0A9N7MHE8</accession>
<gene>
    <name evidence="2" type="ORF">SHERM_00119</name>
</gene>
<keyword evidence="3" id="KW-1185">Reference proteome</keyword>
<dbReference type="Proteomes" id="UP001153555">
    <property type="component" value="Unassembled WGS sequence"/>
</dbReference>
<feature type="non-terminal residue" evidence="2">
    <location>
        <position position="258"/>
    </location>
</feature>
<evidence type="ECO:0000313" key="3">
    <source>
        <dbReference type="Proteomes" id="UP001153555"/>
    </source>
</evidence>
<feature type="region of interest" description="Disordered" evidence="1">
    <location>
        <begin position="185"/>
        <end position="227"/>
    </location>
</feature>
<feature type="compositionally biased region" description="Polar residues" evidence="1">
    <location>
        <begin position="186"/>
        <end position="208"/>
    </location>
</feature>
<comment type="caution">
    <text evidence="2">The sequence shown here is derived from an EMBL/GenBank/DDBJ whole genome shotgun (WGS) entry which is preliminary data.</text>
</comment>
<proteinExistence type="predicted"/>
<dbReference type="EMBL" id="CACSLK010007779">
    <property type="protein sequence ID" value="CAA0811093.1"/>
    <property type="molecule type" value="Genomic_DNA"/>
</dbReference>
<reference evidence="2" key="1">
    <citation type="submission" date="2019-12" db="EMBL/GenBank/DDBJ databases">
        <authorList>
            <person name="Scholes J."/>
        </authorList>
    </citation>
    <scope>NUCLEOTIDE SEQUENCE</scope>
</reference>
<name>A0A9N7MHE8_STRHE</name>